<dbReference type="Proteomes" id="UP000308365">
    <property type="component" value="Unassembled WGS sequence"/>
</dbReference>
<protein>
    <submittedName>
        <fullName evidence="2">Uncharacterized protein</fullName>
    </submittedName>
</protein>
<comment type="caution">
    <text evidence="2">The sequence shown here is derived from an EMBL/GenBank/DDBJ whole genome shotgun (WGS) entry which is preliminary data.</text>
</comment>
<feature type="region of interest" description="Disordered" evidence="1">
    <location>
        <begin position="129"/>
        <end position="188"/>
    </location>
</feature>
<dbReference type="EMBL" id="RWIC01000384">
    <property type="protein sequence ID" value="TKC44618.1"/>
    <property type="molecule type" value="Genomic_DNA"/>
</dbReference>
<evidence type="ECO:0000313" key="2">
    <source>
        <dbReference type="EMBL" id="TKC44618.1"/>
    </source>
</evidence>
<proteinExistence type="predicted"/>
<evidence type="ECO:0000256" key="1">
    <source>
        <dbReference type="SAM" id="MobiDB-lite"/>
    </source>
</evidence>
<sequence length="188" mass="19781">MWLLGNEEHRVSPASLRAPGSQVKSLAYSFLLRLPGGPQTRGAVKVGLGGAGVLEQPSPAAPAQMKCVFQVTPRERMAHRRGGTRMAWLPILVVSGQGTWVSSSGSSTRPCPSPAVSFLACLCGSDTDDHTPPSLRSPRRQQSPDWPRARGGRCSELPSPAACSPLLQPRSGGSQAPGLPRSRGPWGG</sequence>
<gene>
    <name evidence="2" type="ORF">EI555_004008</name>
</gene>
<reference evidence="3" key="1">
    <citation type="journal article" date="2019" name="IScience">
        <title>Narwhal Genome Reveals Long-Term Low Genetic Diversity despite Current Large Abundance Size.</title>
        <authorList>
            <person name="Westbury M.V."/>
            <person name="Petersen B."/>
            <person name="Garde E."/>
            <person name="Heide-Jorgensen M.P."/>
            <person name="Lorenzen E.D."/>
        </authorList>
    </citation>
    <scope>NUCLEOTIDE SEQUENCE [LARGE SCALE GENOMIC DNA]</scope>
</reference>
<accession>A0A4U1F5L3</accession>
<organism evidence="2 3">
    <name type="scientific">Monodon monoceros</name>
    <name type="common">Narwhal</name>
    <name type="synonym">Ceratodon monodon</name>
    <dbReference type="NCBI Taxonomy" id="40151"/>
    <lineage>
        <taxon>Eukaryota</taxon>
        <taxon>Metazoa</taxon>
        <taxon>Chordata</taxon>
        <taxon>Craniata</taxon>
        <taxon>Vertebrata</taxon>
        <taxon>Euteleostomi</taxon>
        <taxon>Mammalia</taxon>
        <taxon>Eutheria</taxon>
        <taxon>Laurasiatheria</taxon>
        <taxon>Artiodactyla</taxon>
        <taxon>Whippomorpha</taxon>
        <taxon>Cetacea</taxon>
        <taxon>Odontoceti</taxon>
        <taxon>Monodontidae</taxon>
        <taxon>Monodon</taxon>
    </lineage>
</organism>
<dbReference type="AlphaFoldDB" id="A0A4U1F5L3"/>
<name>A0A4U1F5L3_MONMO</name>
<evidence type="ECO:0000313" key="3">
    <source>
        <dbReference type="Proteomes" id="UP000308365"/>
    </source>
</evidence>